<evidence type="ECO:0000313" key="1">
    <source>
        <dbReference type="EMBL" id="HDS11076.1"/>
    </source>
</evidence>
<dbReference type="Gene3D" id="3.40.1400.10">
    <property type="entry name" value="Sugar-phosphate isomerase, RpiB/LacA/LacB"/>
    <property type="match status" value="1"/>
</dbReference>
<sequence>MVKVAVGSDDVYPAVEFIVKYLSEKGYEVIRYGAPSSGKLEPWPTVARDVARAVAKKQVDWGIVICYTGTGVSIVANKIRGIRAALCNDAETARGARLWNDANILALSGRLVTPYLAREIIDAWLSVSQPDQSEIENIKLVAIIEEEELKSQYT</sequence>
<gene>
    <name evidence="1" type="ORF">ENO04_05645</name>
</gene>
<organism evidence="1">
    <name type="scientific">Fervidicoccus fontis</name>
    <dbReference type="NCBI Taxonomy" id="683846"/>
    <lineage>
        <taxon>Archaea</taxon>
        <taxon>Thermoproteota</taxon>
        <taxon>Thermoprotei</taxon>
        <taxon>Fervidicoccales</taxon>
        <taxon>Fervidicoccaceae</taxon>
        <taxon>Fervidicoccus</taxon>
    </lineage>
</organism>
<keyword evidence="1" id="KW-0413">Isomerase</keyword>
<dbReference type="GO" id="GO:0004751">
    <property type="term" value="F:ribose-5-phosphate isomerase activity"/>
    <property type="evidence" value="ECO:0007669"/>
    <property type="project" value="TreeGrafter"/>
</dbReference>
<dbReference type="GO" id="GO:0019316">
    <property type="term" value="P:D-allose catabolic process"/>
    <property type="evidence" value="ECO:0007669"/>
    <property type="project" value="TreeGrafter"/>
</dbReference>
<name>A0A7C1E8X4_9CREN</name>
<protein>
    <submittedName>
        <fullName evidence="1">RpiB/LacA/LacB family sugar-phosphate isomerase</fullName>
    </submittedName>
</protein>
<dbReference type="GO" id="GO:0009052">
    <property type="term" value="P:pentose-phosphate shunt, non-oxidative branch"/>
    <property type="evidence" value="ECO:0007669"/>
    <property type="project" value="TreeGrafter"/>
</dbReference>
<dbReference type="SUPFAM" id="SSF89623">
    <property type="entry name" value="Ribose/Galactose isomerase RpiB/AlsB"/>
    <property type="match status" value="1"/>
</dbReference>
<dbReference type="AlphaFoldDB" id="A0A7C1E8X4"/>
<dbReference type="PIRSF" id="PIRSF005384">
    <property type="entry name" value="RpiB_LacA_B"/>
    <property type="match status" value="1"/>
</dbReference>
<dbReference type="EMBL" id="DSDY01000167">
    <property type="protein sequence ID" value="HDS11076.1"/>
    <property type="molecule type" value="Genomic_DNA"/>
</dbReference>
<dbReference type="InterPro" id="IPR003500">
    <property type="entry name" value="RpiB_LacA_LacB"/>
</dbReference>
<proteinExistence type="predicted"/>
<dbReference type="NCBIfam" id="TIGR00689">
    <property type="entry name" value="rpiB_lacA_lacB"/>
    <property type="match status" value="1"/>
</dbReference>
<dbReference type="PANTHER" id="PTHR30345">
    <property type="entry name" value="RIBOSE-5-PHOSPHATE ISOMERASE B"/>
    <property type="match status" value="1"/>
</dbReference>
<dbReference type="PANTHER" id="PTHR30345:SF2">
    <property type="entry name" value="SUGAR-PHOSPHATE ISOMERASE, RPIB_LACA_LACB FAMILY"/>
    <property type="match status" value="1"/>
</dbReference>
<dbReference type="InterPro" id="IPR036569">
    <property type="entry name" value="RpiB_LacA_LacB_sf"/>
</dbReference>
<accession>A0A7C1E8X4</accession>
<comment type="caution">
    <text evidence="1">The sequence shown here is derived from an EMBL/GenBank/DDBJ whole genome shotgun (WGS) entry which is preliminary data.</text>
</comment>
<reference evidence="1" key="1">
    <citation type="journal article" date="2020" name="mSystems">
        <title>Genome- and Community-Level Interaction Insights into Carbon Utilization and Element Cycling Functions of Hydrothermarchaeota in Hydrothermal Sediment.</title>
        <authorList>
            <person name="Zhou Z."/>
            <person name="Liu Y."/>
            <person name="Xu W."/>
            <person name="Pan J."/>
            <person name="Luo Z.H."/>
            <person name="Li M."/>
        </authorList>
    </citation>
    <scope>NUCLEOTIDE SEQUENCE [LARGE SCALE GENOMIC DNA]</scope>
    <source>
        <strain evidence="1">SpSt-123</strain>
    </source>
</reference>
<dbReference type="Pfam" id="PF02502">
    <property type="entry name" value="LacAB_rpiB"/>
    <property type="match status" value="1"/>
</dbReference>